<dbReference type="Proteomes" id="UP001623660">
    <property type="component" value="Unassembled WGS sequence"/>
</dbReference>
<proteinExistence type="predicted"/>
<sequence>MSLGLPYMKQLRFLDNKDVNEIIDFYFSVLKWASTNNSEEWEINNIDNDIKDKTLISIIKTLPDDKNIKEITFWGNMIKLYGKITVNKNTKEIIKDVLTRVDVNEEKVILKGRIREVDLDKRTFILRDIEDNDFTQIICNMSKAVAEQPKDYLDSNVMVTGIKKEGTNSIDVKLIEIIED</sequence>
<dbReference type="RefSeq" id="WP_406794983.1">
    <property type="nucleotide sequence ID" value="NZ_JBJHZX010000122.1"/>
</dbReference>
<accession>A0ABW8SY32</accession>
<evidence type="ECO:0000313" key="1">
    <source>
        <dbReference type="EMBL" id="MFL0198870.1"/>
    </source>
</evidence>
<evidence type="ECO:0000313" key="2">
    <source>
        <dbReference type="Proteomes" id="UP001623660"/>
    </source>
</evidence>
<keyword evidence="2" id="KW-1185">Reference proteome</keyword>
<comment type="caution">
    <text evidence="1">The sequence shown here is derived from an EMBL/GenBank/DDBJ whole genome shotgun (WGS) entry which is preliminary data.</text>
</comment>
<gene>
    <name evidence="1" type="ORF">ACJDU8_25460</name>
</gene>
<dbReference type="EMBL" id="JBJHZX010000122">
    <property type="protein sequence ID" value="MFL0198870.1"/>
    <property type="molecule type" value="Genomic_DNA"/>
</dbReference>
<organism evidence="1 2">
    <name type="scientific">Candidatus Clostridium eludens</name>
    <dbReference type="NCBI Taxonomy" id="3381663"/>
    <lineage>
        <taxon>Bacteria</taxon>
        <taxon>Bacillati</taxon>
        <taxon>Bacillota</taxon>
        <taxon>Clostridia</taxon>
        <taxon>Eubacteriales</taxon>
        <taxon>Clostridiaceae</taxon>
        <taxon>Clostridium</taxon>
    </lineage>
</organism>
<reference evidence="1 2" key="1">
    <citation type="submission" date="2024-11" db="EMBL/GenBank/DDBJ databases">
        <authorList>
            <person name="Heng Y.C."/>
            <person name="Lim A.C.H."/>
            <person name="Lee J.K.Y."/>
            <person name="Kittelmann S."/>
        </authorList>
    </citation>
    <scope>NUCLEOTIDE SEQUENCE [LARGE SCALE GENOMIC DNA]</scope>
    <source>
        <strain evidence="1 2">WILCCON 0269</strain>
    </source>
</reference>
<protein>
    <submittedName>
        <fullName evidence="1">Uncharacterized protein</fullName>
    </submittedName>
</protein>
<name>A0ABW8SY32_9CLOT</name>